<name>A0A8X6YDU8_9ARAC</name>
<reference evidence="1" key="1">
    <citation type="submission" date="2020-08" db="EMBL/GenBank/DDBJ databases">
        <title>Multicomponent nature underlies the extraordinary mechanical properties of spider dragline silk.</title>
        <authorList>
            <person name="Kono N."/>
            <person name="Nakamura H."/>
            <person name="Mori M."/>
            <person name="Yoshida Y."/>
            <person name="Ohtoshi R."/>
            <person name="Malay A.D."/>
            <person name="Moran D.A.P."/>
            <person name="Tomita M."/>
            <person name="Numata K."/>
            <person name="Arakawa K."/>
        </authorList>
    </citation>
    <scope>NUCLEOTIDE SEQUENCE</scope>
</reference>
<dbReference type="Proteomes" id="UP000886998">
    <property type="component" value="Unassembled WGS sequence"/>
</dbReference>
<evidence type="ECO:0000313" key="2">
    <source>
        <dbReference type="Proteomes" id="UP000886998"/>
    </source>
</evidence>
<keyword evidence="2" id="KW-1185">Reference proteome</keyword>
<dbReference type="EMBL" id="BMAV01017299">
    <property type="protein sequence ID" value="GFY68848.1"/>
    <property type="molecule type" value="Genomic_DNA"/>
</dbReference>
<dbReference type="OrthoDB" id="6443046at2759"/>
<protein>
    <submittedName>
        <fullName evidence="1">Uncharacterized protein</fullName>
    </submittedName>
</protein>
<proteinExistence type="predicted"/>
<gene>
    <name evidence="1" type="primary">AVEN_46861_1</name>
    <name evidence="1" type="ORF">TNIN_432181</name>
</gene>
<comment type="caution">
    <text evidence="1">The sequence shown here is derived from an EMBL/GenBank/DDBJ whole genome shotgun (WGS) entry which is preliminary data.</text>
</comment>
<dbReference type="AlphaFoldDB" id="A0A8X6YDU8"/>
<organism evidence="1 2">
    <name type="scientific">Trichonephila inaurata madagascariensis</name>
    <dbReference type="NCBI Taxonomy" id="2747483"/>
    <lineage>
        <taxon>Eukaryota</taxon>
        <taxon>Metazoa</taxon>
        <taxon>Ecdysozoa</taxon>
        <taxon>Arthropoda</taxon>
        <taxon>Chelicerata</taxon>
        <taxon>Arachnida</taxon>
        <taxon>Araneae</taxon>
        <taxon>Araneomorphae</taxon>
        <taxon>Entelegynae</taxon>
        <taxon>Araneoidea</taxon>
        <taxon>Nephilidae</taxon>
        <taxon>Trichonephila</taxon>
        <taxon>Trichonephila inaurata</taxon>
    </lineage>
</organism>
<accession>A0A8X6YDU8</accession>
<sequence>MLGKSIPSLKHLASVKIALAVHTHPEVMEFEKKFNSPACCYPRGELWVQFFKKRVSRCPLSLELQENVITFIKSLISELSLWRKNHSEMLIFDPYSINPVWNSFGLIDTLRTAVELVNCKGLHFEQRFTLACYYWLTKEMLQIWKNASPQEKEILIQNVDTSKISPTFATSNPDRYQSLKLRNEFLNKWIEWIKEGATEEGLCYFYCYAISSMKHIPMQSSLLKQANQRLTLDLLEKKLRRNGKMNDMECICFLNLDVKEQEELYKTDPYHILMVFLQWPLQNLFLEVADRLWIHLRRVEFNALLDEMQHKINSGWKDFDYVDLFKKFANTVRSSVSKVVLKEEFGKSFPVRLLCRSGIDEFR</sequence>
<evidence type="ECO:0000313" key="1">
    <source>
        <dbReference type="EMBL" id="GFY68848.1"/>
    </source>
</evidence>